<evidence type="ECO:0000313" key="2">
    <source>
        <dbReference type="EMBL" id="SFE74817.1"/>
    </source>
</evidence>
<accession>A0A1I2D2N5</accession>
<dbReference type="AlphaFoldDB" id="A0A1I2D2N5"/>
<name>A0A1I2D2N5_9BACT</name>
<keyword evidence="1" id="KW-0732">Signal</keyword>
<dbReference type="STRING" id="1003.SAMN04488541_100638"/>
<organism evidence="2 3">
    <name type="scientific">Thermoflexibacter ruber</name>
    <dbReference type="NCBI Taxonomy" id="1003"/>
    <lineage>
        <taxon>Bacteria</taxon>
        <taxon>Pseudomonadati</taxon>
        <taxon>Bacteroidota</taxon>
        <taxon>Cytophagia</taxon>
        <taxon>Cytophagales</taxon>
        <taxon>Thermoflexibacteraceae</taxon>
        <taxon>Thermoflexibacter</taxon>
    </lineage>
</organism>
<protein>
    <recommendedName>
        <fullName evidence="4">NigD-like protein</fullName>
    </recommendedName>
</protein>
<evidence type="ECO:0008006" key="4">
    <source>
        <dbReference type="Google" id="ProtNLM"/>
    </source>
</evidence>
<gene>
    <name evidence="2" type="ORF">SAMN04488541_100638</name>
</gene>
<keyword evidence="3" id="KW-1185">Reference proteome</keyword>
<dbReference type="Proteomes" id="UP000199513">
    <property type="component" value="Unassembled WGS sequence"/>
</dbReference>
<dbReference type="EMBL" id="FONY01000006">
    <property type="protein sequence ID" value="SFE74817.1"/>
    <property type="molecule type" value="Genomic_DNA"/>
</dbReference>
<feature type="signal peptide" evidence="1">
    <location>
        <begin position="1"/>
        <end position="20"/>
    </location>
</feature>
<reference evidence="2 3" key="1">
    <citation type="submission" date="2016-10" db="EMBL/GenBank/DDBJ databases">
        <authorList>
            <person name="de Groot N.N."/>
        </authorList>
    </citation>
    <scope>NUCLEOTIDE SEQUENCE [LARGE SCALE GENOMIC DNA]</scope>
    <source>
        <strain>GEY</strain>
        <strain evidence="3">DSM 9560</strain>
    </source>
</reference>
<feature type="chain" id="PRO_5011664118" description="NigD-like protein" evidence="1">
    <location>
        <begin position="21"/>
        <end position="210"/>
    </location>
</feature>
<proteinExistence type="predicted"/>
<evidence type="ECO:0000313" key="3">
    <source>
        <dbReference type="Proteomes" id="UP000199513"/>
    </source>
</evidence>
<sequence>MKTYLKNLLLAFFFCLGIWACGKNKNIEPKTSGSKVQVTFEEVPDGAWIQLDDNEKFYHYLDTNKFVDQPDGLAIIQTTYPRDMPLIEDFSNGWVSEKWNLGFISVRWRKSFASGGLSAYSLFRNLTETRALANPYGIKPSTTQMQYKISFENIKTFSDSLQYYYSFPDGQGFSDKRTADKYAVLNIERLDGKDIKIQTSEGYKIKIEYQ</sequence>
<dbReference type="RefSeq" id="WP_091540908.1">
    <property type="nucleotide sequence ID" value="NZ_FONY01000006.1"/>
</dbReference>
<evidence type="ECO:0000256" key="1">
    <source>
        <dbReference type="SAM" id="SignalP"/>
    </source>
</evidence>